<name>A0ABN8HLG9_9NEOP</name>
<gene>
    <name evidence="2" type="ORF">IPOD504_LOCUS744</name>
</gene>
<reference evidence="2" key="1">
    <citation type="submission" date="2022-03" db="EMBL/GenBank/DDBJ databases">
        <authorList>
            <person name="Martin H S."/>
        </authorList>
    </citation>
    <scope>NUCLEOTIDE SEQUENCE</scope>
</reference>
<proteinExistence type="predicted"/>
<feature type="non-terminal residue" evidence="2">
    <location>
        <position position="1"/>
    </location>
</feature>
<evidence type="ECO:0000313" key="2">
    <source>
        <dbReference type="EMBL" id="CAH2035888.1"/>
    </source>
</evidence>
<feature type="region of interest" description="Disordered" evidence="1">
    <location>
        <begin position="263"/>
        <end position="284"/>
    </location>
</feature>
<accession>A0ABN8HLG9</accession>
<organism evidence="2 3">
    <name type="scientific">Iphiclides podalirius</name>
    <name type="common">scarce swallowtail</name>
    <dbReference type="NCBI Taxonomy" id="110791"/>
    <lineage>
        <taxon>Eukaryota</taxon>
        <taxon>Metazoa</taxon>
        <taxon>Ecdysozoa</taxon>
        <taxon>Arthropoda</taxon>
        <taxon>Hexapoda</taxon>
        <taxon>Insecta</taxon>
        <taxon>Pterygota</taxon>
        <taxon>Neoptera</taxon>
        <taxon>Endopterygota</taxon>
        <taxon>Lepidoptera</taxon>
        <taxon>Glossata</taxon>
        <taxon>Ditrysia</taxon>
        <taxon>Papilionoidea</taxon>
        <taxon>Papilionidae</taxon>
        <taxon>Papilioninae</taxon>
        <taxon>Iphiclides</taxon>
    </lineage>
</organism>
<feature type="region of interest" description="Disordered" evidence="1">
    <location>
        <begin position="164"/>
        <end position="193"/>
    </location>
</feature>
<sequence length="284" mass="31097">MRPRSQRYNKSQCYADSNYHRIISTIAIDLTALVLRRPRRLAPAPSTPTPTRAVHHTNLPRPDVFRSEHFDLLLTEYRSVQSSTAACRIKGCENYWASGAYINSLEIQPGGASYVHRTANPPLPTTTATTGQFDCAKSDNNKYRQKCQLASTLSKRTERVGVAAGVGGCRSPPVPPPPPPLAPSRTPPPSARRPPNIFYMNINISEVESPSVSAITTATVLMCNRASAEPLRFGVEASVVPHEMLTRNSRRTALTFPWAQGRYSSSKPTTRVGAIDPASNLKST</sequence>
<dbReference type="Proteomes" id="UP000837857">
    <property type="component" value="Chromosome 1"/>
</dbReference>
<keyword evidence="3" id="KW-1185">Reference proteome</keyword>
<evidence type="ECO:0000256" key="1">
    <source>
        <dbReference type="SAM" id="MobiDB-lite"/>
    </source>
</evidence>
<feature type="compositionally biased region" description="Pro residues" evidence="1">
    <location>
        <begin position="172"/>
        <end position="192"/>
    </location>
</feature>
<protein>
    <submittedName>
        <fullName evidence="2">Uncharacterized protein</fullName>
    </submittedName>
</protein>
<dbReference type="EMBL" id="OW152813">
    <property type="protein sequence ID" value="CAH2035888.1"/>
    <property type="molecule type" value="Genomic_DNA"/>
</dbReference>
<evidence type="ECO:0000313" key="3">
    <source>
        <dbReference type="Proteomes" id="UP000837857"/>
    </source>
</evidence>